<keyword evidence="2" id="KW-1185">Reference proteome</keyword>
<proteinExistence type="predicted"/>
<reference evidence="1 2" key="1">
    <citation type="journal article" date="2022" name="Allergy">
        <title>Genome assembly and annotation of Periplaneta americana reveal a comprehensive cockroach allergen profile.</title>
        <authorList>
            <person name="Wang L."/>
            <person name="Xiong Q."/>
            <person name="Saelim N."/>
            <person name="Wang L."/>
            <person name="Nong W."/>
            <person name="Wan A.T."/>
            <person name="Shi M."/>
            <person name="Liu X."/>
            <person name="Cao Q."/>
            <person name="Hui J.H.L."/>
            <person name="Sookrung N."/>
            <person name="Leung T.F."/>
            <person name="Tungtrongchitr A."/>
            <person name="Tsui S.K.W."/>
        </authorList>
    </citation>
    <scope>NUCLEOTIDE SEQUENCE [LARGE SCALE GENOMIC DNA]</scope>
    <source>
        <strain evidence="1">PWHHKU_190912</strain>
    </source>
</reference>
<sequence length="145" mass="16705">MSSKVKRTIHSEGCEIIRKVIEYCDAEKYSGTFKYSIENATKHAAALTGKSESTIYKIRKESKLVDIAGHKLQSSGKKRKYSSKKIDLDDFDLCRIRETVHNYCDKQDGSNFNDNAGENKKTVIFLDEMWMHSTYTMSKSWQDTL</sequence>
<gene>
    <name evidence="1" type="ORF">ANN_17659</name>
</gene>
<comment type="caution">
    <text evidence="1">The sequence shown here is derived from an EMBL/GenBank/DDBJ whole genome shotgun (WGS) entry which is preliminary data.</text>
</comment>
<name>A0ABQ8STJ9_PERAM</name>
<protein>
    <submittedName>
        <fullName evidence="1">Uncharacterized protein</fullName>
    </submittedName>
</protein>
<dbReference type="EMBL" id="JAJSOF020000021">
    <property type="protein sequence ID" value="KAJ4437514.1"/>
    <property type="molecule type" value="Genomic_DNA"/>
</dbReference>
<accession>A0ABQ8STJ9</accession>
<evidence type="ECO:0000313" key="2">
    <source>
        <dbReference type="Proteomes" id="UP001148838"/>
    </source>
</evidence>
<evidence type="ECO:0000313" key="1">
    <source>
        <dbReference type="EMBL" id="KAJ4437514.1"/>
    </source>
</evidence>
<organism evidence="1 2">
    <name type="scientific">Periplaneta americana</name>
    <name type="common">American cockroach</name>
    <name type="synonym">Blatta americana</name>
    <dbReference type="NCBI Taxonomy" id="6978"/>
    <lineage>
        <taxon>Eukaryota</taxon>
        <taxon>Metazoa</taxon>
        <taxon>Ecdysozoa</taxon>
        <taxon>Arthropoda</taxon>
        <taxon>Hexapoda</taxon>
        <taxon>Insecta</taxon>
        <taxon>Pterygota</taxon>
        <taxon>Neoptera</taxon>
        <taxon>Polyneoptera</taxon>
        <taxon>Dictyoptera</taxon>
        <taxon>Blattodea</taxon>
        <taxon>Blattoidea</taxon>
        <taxon>Blattidae</taxon>
        <taxon>Blattinae</taxon>
        <taxon>Periplaneta</taxon>
    </lineage>
</organism>
<dbReference type="Proteomes" id="UP001148838">
    <property type="component" value="Unassembled WGS sequence"/>
</dbReference>